<evidence type="ECO:0000313" key="2">
    <source>
        <dbReference type="EMBL" id="KNZ57101.1"/>
    </source>
</evidence>
<evidence type="ECO:0000313" key="3">
    <source>
        <dbReference type="Proteomes" id="UP000037035"/>
    </source>
</evidence>
<evidence type="ECO:0000256" key="1">
    <source>
        <dbReference type="SAM" id="MobiDB-lite"/>
    </source>
</evidence>
<feature type="compositionally biased region" description="Polar residues" evidence="1">
    <location>
        <begin position="58"/>
        <end position="67"/>
    </location>
</feature>
<dbReference type="EMBL" id="LAVV01007104">
    <property type="protein sequence ID" value="KNZ57101.1"/>
    <property type="molecule type" value="Genomic_DNA"/>
</dbReference>
<dbReference type="VEuPathDB" id="FungiDB:VP01_2240g4"/>
<gene>
    <name evidence="2" type="ORF">VP01_2240g4</name>
</gene>
<protein>
    <submittedName>
        <fullName evidence="2">Uncharacterized protein</fullName>
    </submittedName>
</protein>
<dbReference type="AlphaFoldDB" id="A0A0L6V8G6"/>
<sequence>MYSSICPIGAPSRNYTRDRNPTKKPAPPRARVLASPRSARPQGMVFSVDDLPQLLQSLQGAEQTSASRLPPPQSGDRRGMLFDVDNLPQELKNLQRDAPRNNTRQS</sequence>
<proteinExistence type="predicted"/>
<dbReference type="Proteomes" id="UP000037035">
    <property type="component" value="Unassembled WGS sequence"/>
</dbReference>
<name>A0A0L6V8G6_9BASI</name>
<organism evidence="2 3">
    <name type="scientific">Puccinia sorghi</name>
    <dbReference type="NCBI Taxonomy" id="27349"/>
    <lineage>
        <taxon>Eukaryota</taxon>
        <taxon>Fungi</taxon>
        <taxon>Dikarya</taxon>
        <taxon>Basidiomycota</taxon>
        <taxon>Pucciniomycotina</taxon>
        <taxon>Pucciniomycetes</taxon>
        <taxon>Pucciniales</taxon>
        <taxon>Pucciniaceae</taxon>
        <taxon>Puccinia</taxon>
    </lineage>
</organism>
<dbReference type="OrthoDB" id="2499640at2759"/>
<comment type="caution">
    <text evidence="2">The sequence shown here is derived from an EMBL/GenBank/DDBJ whole genome shotgun (WGS) entry which is preliminary data.</text>
</comment>
<feature type="region of interest" description="Disordered" evidence="1">
    <location>
        <begin position="58"/>
        <end position="106"/>
    </location>
</feature>
<reference evidence="2" key="1">
    <citation type="submission" date="2015-08" db="EMBL/GenBank/DDBJ databases">
        <title>Next Generation Sequencing and Analysis of the Genome of Puccinia sorghi L Schw, the Causal Agent of Maize Common Rust.</title>
        <authorList>
            <person name="Rochi L."/>
            <person name="Burguener G."/>
            <person name="Darino M."/>
            <person name="Turjanski A."/>
            <person name="Kreff E."/>
            <person name="Dieguez M.J."/>
            <person name="Sacco F."/>
        </authorList>
    </citation>
    <scope>NUCLEOTIDE SEQUENCE [LARGE SCALE GENOMIC DNA]</scope>
    <source>
        <strain evidence="2">RO10H11247</strain>
    </source>
</reference>
<accession>A0A0L6V8G6</accession>
<keyword evidence="3" id="KW-1185">Reference proteome</keyword>
<feature type="region of interest" description="Disordered" evidence="1">
    <location>
        <begin position="1"/>
        <end position="43"/>
    </location>
</feature>